<feature type="compositionally biased region" description="Basic and acidic residues" evidence="1">
    <location>
        <begin position="183"/>
        <end position="211"/>
    </location>
</feature>
<evidence type="ECO:0000313" key="3">
    <source>
        <dbReference type="Proteomes" id="UP000651452"/>
    </source>
</evidence>
<feature type="region of interest" description="Disordered" evidence="1">
    <location>
        <begin position="143"/>
        <end position="238"/>
    </location>
</feature>
<organism evidence="2 3">
    <name type="scientific">Ascochyta lentis</name>
    <dbReference type="NCBI Taxonomy" id="205686"/>
    <lineage>
        <taxon>Eukaryota</taxon>
        <taxon>Fungi</taxon>
        <taxon>Dikarya</taxon>
        <taxon>Ascomycota</taxon>
        <taxon>Pezizomycotina</taxon>
        <taxon>Dothideomycetes</taxon>
        <taxon>Pleosporomycetidae</taxon>
        <taxon>Pleosporales</taxon>
        <taxon>Pleosporineae</taxon>
        <taxon>Didymellaceae</taxon>
        <taxon>Ascochyta</taxon>
    </lineage>
</organism>
<name>A0A8H7MCS1_9PLEO</name>
<feature type="compositionally biased region" description="Basic and acidic residues" evidence="1">
    <location>
        <begin position="149"/>
        <end position="174"/>
    </location>
</feature>
<gene>
    <name evidence="2" type="ORF">EKO04_010983</name>
</gene>
<dbReference type="EMBL" id="RZGK01000022">
    <property type="protein sequence ID" value="KAF9690804.1"/>
    <property type="molecule type" value="Genomic_DNA"/>
</dbReference>
<dbReference type="Proteomes" id="UP000651452">
    <property type="component" value="Unassembled WGS sequence"/>
</dbReference>
<proteinExistence type="predicted"/>
<dbReference type="OrthoDB" id="10626061at2759"/>
<feature type="region of interest" description="Disordered" evidence="1">
    <location>
        <begin position="286"/>
        <end position="318"/>
    </location>
</feature>
<sequence length="472" mass="53404">MAFRKRQILEHTADLQKPRSFTTATTEAEETDLDARQIEEDIVASRQDARKQPRNWGQLRSRTENTIGLGKLHQENASNIDDLFVSDQSSLQESQSVFDESRNLHQETTLSLSLALERSKGYLACLTQYHRFLGAMLAMRPSESTFSSKPDEFQNSRHDGRQENSIEHHEDPRYNHRTRRDPRHHEEYQESERSDHEYDGYQRQDHSDAMEQTKSSRQKSKPAADPGGEVLLSDESVEDSCSVDDLALPNQERRLPVRIGQTSRSHAVQPVSARSSKCMLVPGAAQVESGAQGRSEVSRDSIERQTPCNTQGLARTRAGQPPQLGEAIVHRPRARPVQTDGPLEKQPVPPFRVRDASNQSWVLPSGISSAAMTMFEQQASTMATVGSQWKHFARLVKRPDRLSTGHCVQCDAIKHKKHECVCSQAYYACDQCMKARRPCAKIIEVDGTMCLGWLPVPDADEDDWQEQSFWVT</sequence>
<reference evidence="2" key="2">
    <citation type="submission" date="2020-09" db="EMBL/GenBank/DDBJ databases">
        <title>Reference genome assembly for Australian Ascochyta lentis isolate Al4.</title>
        <authorList>
            <person name="Lee R.C."/>
            <person name="Farfan-Caceres L.M."/>
            <person name="Debler J.W."/>
            <person name="Williams A.H."/>
            <person name="Henares B.M."/>
        </authorList>
    </citation>
    <scope>NUCLEOTIDE SEQUENCE</scope>
    <source>
        <strain evidence="2">Al4</strain>
    </source>
</reference>
<protein>
    <submittedName>
        <fullName evidence="2">Uncharacterized protein</fullName>
    </submittedName>
</protein>
<feature type="compositionally biased region" description="Polar residues" evidence="1">
    <location>
        <begin position="304"/>
        <end position="313"/>
    </location>
</feature>
<reference evidence="2" key="1">
    <citation type="submission" date="2018-12" db="EMBL/GenBank/DDBJ databases">
        <authorList>
            <person name="Syme R.A."/>
            <person name="Farfan-Caceres L."/>
            <person name="Lichtenzveig J."/>
        </authorList>
    </citation>
    <scope>NUCLEOTIDE SEQUENCE</scope>
    <source>
        <strain evidence="2">Al4</strain>
    </source>
</reference>
<dbReference type="AlphaFoldDB" id="A0A8H7MCS1"/>
<evidence type="ECO:0000256" key="1">
    <source>
        <dbReference type="SAM" id="MobiDB-lite"/>
    </source>
</evidence>
<accession>A0A8H7MCS1</accession>
<feature type="region of interest" description="Disordered" evidence="1">
    <location>
        <begin position="332"/>
        <end position="351"/>
    </location>
</feature>
<comment type="caution">
    <text evidence="2">The sequence shown here is derived from an EMBL/GenBank/DDBJ whole genome shotgun (WGS) entry which is preliminary data.</text>
</comment>
<keyword evidence="3" id="KW-1185">Reference proteome</keyword>
<evidence type="ECO:0000313" key="2">
    <source>
        <dbReference type="EMBL" id="KAF9690804.1"/>
    </source>
</evidence>